<accession>A0A1M6TRN0</accession>
<dbReference type="Proteomes" id="UP000184082">
    <property type="component" value="Unassembled WGS sequence"/>
</dbReference>
<dbReference type="InterPro" id="IPR043128">
    <property type="entry name" value="Rev_trsase/Diguanyl_cyclase"/>
</dbReference>
<dbReference type="AlphaFoldDB" id="A0A1M6TRN0"/>
<sequence length="63" mass="7309">MLEFREKLGYMKISNVEMVTASFGVSGYCLKDTIDTLVKKANDMIYKAKNEGRNCVRYVDEYK</sequence>
<dbReference type="STRING" id="1121266.SAMN02745883_02422"/>
<dbReference type="PROSITE" id="PS50887">
    <property type="entry name" value="GGDEF"/>
    <property type="match status" value="1"/>
</dbReference>
<feature type="domain" description="GGDEF" evidence="1">
    <location>
        <begin position="1"/>
        <end position="61"/>
    </location>
</feature>
<protein>
    <submittedName>
        <fullName evidence="2">Diguanylate cyclase, GGDEF domain</fullName>
    </submittedName>
</protein>
<dbReference type="InterPro" id="IPR029787">
    <property type="entry name" value="Nucleotide_cyclase"/>
</dbReference>
<reference evidence="2 3" key="1">
    <citation type="submission" date="2016-11" db="EMBL/GenBank/DDBJ databases">
        <authorList>
            <person name="Jaros S."/>
            <person name="Januszkiewicz K."/>
            <person name="Wedrychowicz H."/>
        </authorList>
    </citation>
    <scope>NUCLEOTIDE SEQUENCE [LARGE SCALE GENOMIC DNA]</scope>
    <source>
        <strain evidence="2 3">DSM 14501</strain>
    </source>
</reference>
<dbReference type="InterPro" id="IPR000160">
    <property type="entry name" value="GGDEF_dom"/>
</dbReference>
<proteinExistence type="predicted"/>
<evidence type="ECO:0000259" key="1">
    <source>
        <dbReference type="PROSITE" id="PS50887"/>
    </source>
</evidence>
<evidence type="ECO:0000313" key="2">
    <source>
        <dbReference type="EMBL" id="SHK59584.1"/>
    </source>
</evidence>
<gene>
    <name evidence="2" type="ORF">SAMN02745883_02422</name>
</gene>
<name>A0A1M6TRN0_9FIRM</name>
<keyword evidence="3" id="KW-1185">Reference proteome</keyword>
<organism evidence="2 3">
    <name type="scientific">Caminicella sporogenes DSM 14501</name>
    <dbReference type="NCBI Taxonomy" id="1121266"/>
    <lineage>
        <taxon>Bacteria</taxon>
        <taxon>Bacillati</taxon>
        <taxon>Bacillota</taxon>
        <taxon>Clostridia</taxon>
        <taxon>Peptostreptococcales</taxon>
        <taxon>Caminicellaceae</taxon>
        <taxon>Caminicella</taxon>
    </lineage>
</organism>
<dbReference type="SUPFAM" id="SSF55073">
    <property type="entry name" value="Nucleotide cyclase"/>
    <property type="match status" value="1"/>
</dbReference>
<dbReference type="Gene3D" id="3.30.70.270">
    <property type="match status" value="1"/>
</dbReference>
<dbReference type="RefSeq" id="WP_072968847.1">
    <property type="nucleotide sequence ID" value="NZ_FRAJ01000032.1"/>
</dbReference>
<evidence type="ECO:0000313" key="3">
    <source>
        <dbReference type="Proteomes" id="UP000184082"/>
    </source>
</evidence>
<dbReference type="EMBL" id="FRAJ01000032">
    <property type="protein sequence ID" value="SHK59584.1"/>
    <property type="molecule type" value="Genomic_DNA"/>
</dbReference>